<dbReference type="Proteomes" id="UP000070371">
    <property type="component" value="Chromosome"/>
</dbReference>
<dbReference type="AlphaFoldDB" id="A0A126V2C0"/>
<protein>
    <submittedName>
        <fullName evidence="1">Uncharacterized protein</fullName>
    </submittedName>
</protein>
<dbReference type="EMBL" id="CP014327">
    <property type="protein sequence ID" value="AML51829.1"/>
    <property type="molecule type" value="Genomic_DNA"/>
</dbReference>
<organism evidence="1 2">
    <name type="scientific">Falsihalocynthiibacter arcticus</name>
    <dbReference type="NCBI Taxonomy" id="1579316"/>
    <lineage>
        <taxon>Bacteria</taxon>
        <taxon>Pseudomonadati</taxon>
        <taxon>Pseudomonadota</taxon>
        <taxon>Alphaproteobacteria</taxon>
        <taxon>Rhodobacterales</taxon>
        <taxon>Roseobacteraceae</taxon>
        <taxon>Falsihalocynthiibacter</taxon>
    </lineage>
</organism>
<evidence type="ECO:0000313" key="2">
    <source>
        <dbReference type="Proteomes" id="UP000070371"/>
    </source>
</evidence>
<evidence type="ECO:0000313" key="1">
    <source>
        <dbReference type="EMBL" id="AML51829.1"/>
    </source>
</evidence>
<dbReference type="OrthoDB" id="7277848at2"/>
<dbReference type="STRING" id="1579316.RC74_11640"/>
<sequence length="137" mass="14943">MYQPSMKERIAEQENEKLSLSSILEQSLEPPTLRLHPSLSTVYQTKIRNLSSALQDPALMTEATEALRELISEIRMLPDEDAPNGHRIELAGELAGILALGDAKTTKPAACAGLGSITMVAGARIDKYLPLYKAPTR</sequence>
<keyword evidence="2" id="KW-1185">Reference proteome</keyword>
<reference evidence="1 2" key="1">
    <citation type="submission" date="2016-02" db="EMBL/GenBank/DDBJ databases">
        <title>Complete genome sequence of Halocynthiibacter arcticus PAMC 20958t from arctic marine sediment.</title>
        <authorList>
            <person name="Lee Y.M."/>
            <person name="Baek K."/>
            <person name="Lee H.K."/>
            <person name="Shin S.C."/>
        </authorList>
    </citation>
    <scope>NUCLEOTIDE SEQUENCE [LARGE SCALE GENOMIC DNA]</scope>
    <source>
        <strain evidence="1">PAMC 20958</strain>
    </source>
</reference>
<dbReference type="KEGG" id="hat:RC74_11640"/>
<name>A0A126V2C0_9RHOB</name>
<gene>
    <name evidence="1" type="ORF">RC74_11640</name>
</gene>
<accession>A0A126V2C0</accession>
<proteinExistence type="predicted"/>
<dbReference type="RefSeq" id="WP_039001132.1">
    <property type="nucleotide sequence ID" value="NZ_CP014327.1"/>
</dbReference>